<reference evidence="3" key="1">
    <citation type="journal article" date="2019" name="Int. J. Syst. Evol. Microbiol.">
        <title>The Global Catalogue of Microorganisms (GCM) 10K type strain sequencing project: providing services to taxonomists for standard genome sequencing and annotation.</title>
        <authorList>
            <consortium name="The Broad Institute Genomics Platform"/>
            <consortium name="The Broad Institute Genome Sequencing Center for Infectious Disease"/>
            <person name="Wu L."/>
            <person name="Ma J."/>
        </authorList>
    </citation>
    <scope>NUCLEOTIDE SEQUENCE [LARGE SCALE GENOMIC DNA]</scope>
    <source>
        <strain evidence="3">NBRC 109341</strain>
    </source>
</reference>
<keyword evidence="3" id="KW-1185">Reference proteome</keyword>
<dbReference type="InterPro" id="IPR006311">
    <property type="entry name" value="TAT_signal"/>
</dbReference>
<feature type="compositionally biased region" description="Low complexity" evidence="1">
    <location>
        <begin position="185"/>
        <end position="195"/>
    </location>
</feature>
<feature type="region of interest" description="Disordered" evidence="1">
    <location>
        <begin position="167"/>
        <end position="230"/>
    </location>
</feature>
<evidence type="ECO:0000256" key="1">
    <source>
        <dbReference type="SAM" id="MobiDB-lite"/>
    </source>
</evidence>
<name>A0ABQ6C1I4_9BURK</name>
<proteinExistence type="predicted"/>
<dbReference type="Proteomes" id="UP001156903">
    <property type="component" value="Unassembled WGS sequence"/>
</dbReference>
<feature type="region of interest" description="Disordered" evidence="1">
    <location>
        <begin position="253"/>
        <end position="277"/>
    </location>
</feature>
<feature type="compositionally biased region" description="Basic and acidic residues" evidence="1">
    <location>
        <begin position="167"/>
        <end position="177"/>
    </location>
</feature>
<comment type="caution">
    <text evidence="2">The sequence shown here is derived from an EMBL/GenBank/DDBJ whole genome shotgun (WGS) entry which is preliminary data.</text>
</comment>
<dbReference type="EMBL" id="BSPB01000006">
    <property type="protein sequence ID" value="GLS13837.1"/>
    <property type="molecule type" value="Genomic_DNA"/>
</dbReference>
<protein>
    <submittedName>
        <fullName evidence="2">Uncharacterized protein</fullName>
    </submittedName>
</protein>
<sequence length="277" mass="30923">MTSATPSLSRRSVLRTTLGATLGLTAGVGLLAPLSAHAAGRLVDVRVVNRDTDDILPVYEYRGELWVPGEPGARYAIELRNRSDERLLNVVSVDGVNVVTGETAAFDQAGYVIAPWQRYEVNGWRKSRREIAAFEFTRLSRSYAARTGRPDDVGVIGIAVFREERDKTPWRNPDARPYDTPYGRNAPAPQNAPPAELHGRSLRAEPGPQLGTGHGDREYDRVAQTRFDRRSDRPDDVVLIRYDSRANLVAMGIIPPDRHPPRPFPGERRGRWVPDPR</sequence>
<feature type="compositionally biased region" description="Basic and acidic residues" evidence="1">
    <location>
        <begin position="256"/>
        <end position="277"/>
    </location>
</feature>
<organism evidence="2 3">
    <name type="scientific">Hydrogenophaga electricum</name>
    <dbReference type="NCBI Taxonomy" id="1230953"/>
    <lineage>
        <taxon>Bacteria</taxon>
        <taxon>Pseudomonadati</taxon>
        <taxon>Pseudomonadota</taxon>
        <taxon>Betaproteobacteria</taxon>
        <taxon>Burkholderiales</taxon>
        <taxon>Comamonadaceae</taxon>
        <taxon>Hydrogenophaga</taxon>
    </lineage>
</organism>
<evidence type="ECO:0000313" key="3">
    <source>
        <dbReference type="Proteomes" id="UP001156903"/>
    </source>
</evidence>
<evidence type="ECO:0000313" key="2">
    <source>
        <dbReference type="EMBL" id="GLS13837.1"/>
    </source>
</evidence>
<dbReference type="RefSeq" id="WP_284307132.1">
    <property type="nucleotide sequence ID" value="NZ_BSPB01000006.1"/>
</dbReference>
<gene>
    <name evidence="2" type="ORF">GCM10007935_12670</name>
</gene>
<dbReference type="PROSITE" id="PS51318">
    <property type="entry name" value="TAT"/>
    <property type="match status" value="1"/>
</dbReference>
<feature type="compositionally biased region" description="Basic and acidic residues" evidence="1">
    <location>
        <begin position="214"/>
        <end position="230"/>
    </location>
</feature>
<accession>A0ABQ6C1I4</accession>